<dbReference type="AlphaFoldDB" id="A0A815TEQ7"/>
<sequence>MGPARTPGHRKAQCKYCSWCLNLAKVNMMYSHIAFQCDEINNYDSNARKEVISKLRDLEQQTSPGRYKRRAIEMMSDDSLSSKQYTMDRFTSRIIAYSEQQSIDRYLLRAIIMNGISFRTVNNSFFLEFVKKLNPSYDLPDRKKLAHESSYKN</sequence>
<evidence type="ECO:0000313" key="3">
    <source>
        <dbReference type="EMBL" id="CAF3721481.1"/>
    </source>
</evidence>
<organism evidence="2 5">
    <name type="scientific">Didymodactylos carnosus</name>
    <dbReference type="NCBI Taxonomy" id="1234261"/>
    <lineage>
        <taxon>Eukaryota</taxon>
        <taxon>Metazoa</taxon>
        <taxon>Spiralia</taxon>
        <taxon>Gnathifera</taxon>
        <taxon>Rotifera</taxon>
        <taxon>Eurotatoria</taxon>
        <taxon>Bdelloidea</taxon>
        <taxon>Philodinida</taxon>
        <taxon>Philodinidae</taxon>
        <taxon>Didymodactylos</taxon>
    </lineage>
</organism>
<reference evidence="2" key="1">
    <citation type="submission" date="2021-02" db="EMBL/GenBank/DDBJ databases">
        <authorList>
            <person name="Nowell W R."/>
        </authorList>
    </citation>
    <scope>NUCLEOTIDE SEQUENCE</scope>
</reference>
<evidence type="ECO:0000313" key="5">
    <source>
        <dbReference type="Proteomes" id="UP000663829"/>
    </source>
</evidence>
<gene>
    <name evidence="2" type="ORF">GPM918_LOCUS36640</name>
    <name evidence="1" type="ORF">OVA965_LOCUS11941</name>
    <name evidence="4" type="ORF">SRO942_LOCUS37381</name>
    <name evidence="3" type="ORF">TMI583_LOCUS11945</name>
</gene>
<comment type="caution">
    <text evidence="2">The sequence shown here is derived from an EMBL/GenBank/DDBJ whole genome shotgun (WGS) entry which is preliminary data.</text>
</comment>
<name>A0A815TEQ7_9BILA</name>
<dbReference type="Proteomes" id="UP000677228">
    <property type="component" value="Unassembled WGS sequence"/>
</dbReference>
<accession>A0A815TEQ7</accession>
<evidence type="ECO:0000313" key="1">
    <source>
        <dbReference type="EMBL" id="CAF0946916.1"/>
    </source>
</evidence>
<protein>
    <submittedName>
        <fullName evidence="2">Uncharacterized protein</fullName>
    </submittedName>
</protein>
<dbReference type="EMBL" id="CAJNOQ010022355">
    <property type="protein sequence ID" value="CAF1500042.1"/>
    <property type="molecule type" value="Genomic_DNA"/>
</dbReference>
<dbReference type="EMBL" id="CAJOBA010004715">
    <property type="protein sequence ID" value="CAF3721481.1"/>
    <property type="molecule type" value="Genomic_DNA"/>
</dbReference>
<keyword evidence="5" id="KW-1185">Reference proteome</keyword>
<evidence type="ECO:0000313" key="2">
    <source>
        <dbReference type="EMBL" id="CAF1500042.1"/>
    </source>
</evidence>
<dbReference type="Proteomes" id="UP000681722">
    <property type="component" value="Unassembled WGS sequence"/>
</dbReference>
<dbReference type="EMBL" id="CAJOBC010087865">
    <property type="protein sequence ID" value="CAF4361784.1"/>
    <property type="molecule type" value="Genomic_DNA"/>
</dbReference>
<dbReference type="SUPFAM" id="SSF140996">
    <property type="entry name" value="Hermes dimerisation domain"/>
    <property type="match status" value="1"/>
</dbReference>
<dbReference type="Proteomes" id="UP000682733">
    <property type="component" value="Unassembled WGS sequence"/>
</dbReference>
<dbReference type="EMBL" id="CAJNOK010004710">
    <property type="protein sequence ID" value="CAF0946916.1"/>
    <property type="molecule type" value="Genomic_DNA"/>
</dbReference>
<evidence type="ECO:0000313" key="4">
    <source>
        <dbReference type="EMBL" id="CAF4361784.1"/>
    </source>
</evidence>
<proteinExistence type="predicted"/>
<dbReference type="Proteomes" id="UP000663829">
    <property type="component" value="Unassembled WGS sequence"/>
</dbReference>
<dbReference type="OrthoDB" id="1607513at2759"/>